<reference evidence="5" key="2">
    <citation type="submission" date="2024-08" db="UniProtKB">
        <authorList>
            <consortium name="EnsemblMetazoa"/>
        </authorList>
    </citation>
    <scope>IDENTIFICATION</scope>
</reference>
<keyword evidence="6" id="KW-1185">Reference proteome</keyword>
<dbReference type="GO" id="GO:0016616">
    <property type="term" value="F:oxidoreductase activity, acting on the CH-OH group of donors, NAD or NADP as acceptor"/>
    <property type="evidence" value="ECO:0007669"/>
    <property type="project" value="UniProtKB-ARBA"/>
</dbReference>
<gene>
    <name evidence="5" type="primary">109537328</name>
    <name evidence="4" type="ORF">YQE_06229</name>
</gene>
<evidence type="ECO:0008006" key="7">
    <source>
        <dbReference type="Google" id="ProtNLM"/>
    </source>
</evidence>
<dbReference type="EnsemblMetazoa" id="XM_019903990.1">
    <property type="protein sequence ID" value="XP_019759549.1"/>
    <property type="gene ID" value="LOC109537328"/>
</dbReference>
<name>N6TAU9_DENPD</name>
<keyword evidence="2" id="KW-0560">Oxidoreductase</keyword>
<evidence type="ECO:0000313" key="4">
    <source>
        <dbReference type="EMBL" id="ENN77404.1"/>
    </source>
</evidence>
<dbReference type="OMA" id="NDFRDAN"/>
<dbReference type="HOGENOM" id="CLU_010194_2_10_1"/>
<proteinExistence type="inferred from homology"/>
<feature type="non-terminal residue" evidence="4">
    <location>
        <position position="1"/>
    </location>
</feature>
<evidence type="ECO:0000256" key="3">
    <source>
        <dbReference type="RuleBase" id="RU000363"/>
    </source>
</evidence>
<protein>
    <recommendedName>
        <fullName evidence="7">Farnesol dehydrogenase-like</fullName>
    </recommendedName>
</protein>
<organism evidence="4">
    <name type="scientific">Dendroctonus ponderosae</name>
    <name type="common">Mountain pine beetle</name>
    <dbReference type="NCBI Taxonomy" id="77166"/>
    <lineage>
        <taxon>Eukaryota</taxon>
        <taxon>Metazoa</taxon>
        <taxon>Ecdysozoa</taxon>
        <taxon>Arthropoda</taxon>
        <taxon>Hexapoda</taxon>
        <taxon>Insecta</taxon>
        <taxon>Pterygota</taxon>
        <taxon>Neoptera</taxon>
        <taxon>Endopterygota</taxon>
        <taxon>Coleoptera</taxon>
        <taxon>Polyphaga</taxon>
        <taxon>Cucujiformia</taxon>
        <taxon>Curculionidae</taxon>
        <taxon>Scolytinae</taxon>
        <taxon>Dendroctonus</taxon>
    </lineage>
</organism>
<evidence type="ECO:0000256" key="1">
    <source>
        <dbReference type="ARBA" id="ARBA00006484"/>
    </source>
</evidence>
<dbReference type="Pfam" id="PF00106">
    <property type="entry name" value="adh_short"/>
    <property type="match status" value="1"/>
</dbReference>
<dbReference type="PRINTS" id="PR00080">
    <property type="entry name" value="SDRFAMILY"/>
</dbReference>
<dbReference type="FunFam" id="3.40.50.720:FF:000047">
    <property type="entry name" value="NADP-dependent L-serine/L-allo-threonine dehydrogenase"/>
    <property type="match status" value="1"/>
</dbReference>
<dbReference type="PRINTS" id="PR00081">
    <property type="entry name" value="GDHRDH"/>
</dbReference>
<dbReference type="KEGG" id="dpa:109537328"/>
<dbReference type="Proteomes" id="UP000019118">
    <property type="component" value="Unassembled WGS sequence"/>
</dbReference>
<evidence type="ECO:0000313" key="6">
    <source>
        <dbReference type="Proteomes" id="UP000019118"/>
    </source>
</evidence>
<reference evidence="4 6" key="1">
    <citation type="journal article" date="2013" name="Genome Biol.">
        <title>Draft genome of the mountain pine beetle, Dendroctonus ponderosae Hopkins, a major forest pest.</title>
        <authorList>
            <person name="Keeling C.I."/>
            <person name="Yuen M.M."/>
            <person name="Liao N.Y."/>
            <person name="Docking T.R."/>
            <person name="Chan S.K."/>
            <person name="Taylor G.A."/>
            <person name="Palmquist D.L."/>
            <person name="Jackman S.D."/>
            <person name="Nguyen A."/>
            <person name="Li M."/>
            <person name="Henderson H."/>
            <person name="Janes J.K."/>
            <person name="Zhao Y."/>
            <person name="Pandoh P."/>
            <person name="Moore R."/>
            <person name="Sperling F.A."/>
            <person name="Huber D.P."/>
            <person name="Birol I."/>
            <person name="Jones S.J."/>
            <person name="Bohlmann J."/>
        </authorList>
    </citation>
    <scope>NUCLEOTIDE SEQUENCE</scope>
</reference>
<dbReference type="InterPro" id="IPR036291">
    <property type="entry name" value="NAD(P)-bd_dom_sf"/>
</dbReference>
<dbReference type="PANTHER" id="PTHR43115">
    <property type="entry name" value="DEHYDROGENASE/REDUCTASE SDR FAMILY MEMBER 11"/>
    <property type="match status" value="1"/>
</dbReference>
<evidence type="ECO:0000313" key="5">
    <source>
        <dbReference type="EnsemblMetazoa" id="XP_019759549.1"/>
    </source>
</evidence>
<dbReference type="Gene3D" id="3.40.50.720">
    <property type="entry name" value="NAD(P)-binding Rossmann-like Domain"/>
    <property type="match status" value="1"/>
</dbReference>
<dbReference type="SUPFAM" id="SSF51735">
    <property type="entry name" value="NAD(P)-binding Rossmann-fold domains"/>
    <property type="match status" value="1"/>
</dbReference>
<dbReference type="OrthoDB" id="1933717at2759"/>
<accession>N6TAU9</accession>
<dbReference type="InterPro" id="IPR002347">
    <property type="entry name" value="SDR_fam"/>
</dbReference>
<dbReference type="EMBL" id="KB740948">
    <property type="protein sequence ID" value="ENN77404.1"/>
    <property type="molecule type" value="Genomic_DNA"/>
</dbReference>
<sequence>MSNLSLEKFVGKVAVVTGASSGIGKSIAESLVRNGLIVAGVARRLDRLQKLSKDLSEEKGKLYAFQCDLTKPDEIVSLFENIADKLGAIHVLINNAGVRYATSLIDGDFEKWKKVMDTNVLAVAACAREAISSMKQNNIRGHVININSSTGHFIPQGPDFALYPASKHAVTALTETLRLEVNRHKLPIKITSLSPGFTKTEIPIVAYGKEAGEAFLENHTGLNPEDVAEAALYILATPDHVNVKELTLYVQWGISKK</sequence>
<dbReference type="PANTHER" id="PTHR43115:SF4">
    <property type="entry name" value="DEHYDROGENASE_REDUCTASE SDR FAMILY MEMBER 11"/>
    <property type="match status" value="1"/>
</dbReference>
<dbReference type="AlphaFoldDB" id="N6TAU9"/>
<comment type="similarity">
    <text evidence="1 3">Belongs to the short-chain dehydrogenases/reductases (SDR) family.</text>
</comment>
<evidence type="ECO:0000256" key="2">
    <source>
        <dbReference type="ARBA" id="ARBA00023002"/>
    </source>
</evidence>